<feature type="region of interest" description="Disordered" evidence="1">
    <location>
        <begin position="1"/>
        <end position="23"/>
    </location>
</feature>
<dbReference type="Proteomes" id="UP001223390">
    <property type="component" value="Unassembled WGS sequence"/>
</dbReference>
<feature type="domain" description="Metallo-beta-lactamase" evidence="2">
    <location>
        <begin position="36"/>
        <end position="156"/>
    </location>
</feature>
<keyword evidence="4" id="KW-1185">Reference proteome</keyword>
<dbReference type="PANTHER" id="PTHR42951">
    <property type="entry name" value="METALLO-BETA-LACTAMASE DOMAIN-CONTAINING"/>
    <property type="match status" value="1"/>
</dbReference>
<evidence type="ECO:0000259" key="2">
    <source>
        <dbReference type="Pfam" id="PF00753"/>
    </source>
</evidence>
<organism evidence="3 4">
    <name type="scientific">Streptomyces katrae</name>
    <dbReference type="NCBI Taxonomy" id="68223"/>
    <lineage>
        <taxon>Bacteria</taxon>
        <taxon>Bacillati</taxon>
        <taxon>Actinomycetota</taxon>
        <taxon>Actinomycetes</taxon>
        <taxon>Kitasatosporales</taxon>
        <taxon>Streptomycetaceae</taxon>
        <taxon>Streptomyces</taxon>
    </lineage>
</organism>
<protein>
    <submittedName>
        <fullName evidence="3">MBL fold metallo-hydrolase</fullName>
    </submittedName>
</protein>
<name>A0ABT7GNQ3_9ACTN</name>
<dbReference type="PANTHER" id="PTHR42951:SF4">
    <property type="entry name" value="ACYL-COENZYME A THIOESTERASE MBLAC2"/>
    <property type="match status" value="1"/>
</dbReference>
<proteinExistence type="predicted"/>
<dbReference type="InterPro" id="IPR036866">
    <property type="entry name" value="RibonucZ/Hydroxyglut_hydro"/>
</dbReference>
<evidence type="ECO:0000256" key="1">
    <source>
        <dbReference type="SAM" id="MobiDB-lite"/>
    </source>
</evidence>
<dbReference type="InterPro" id="IPR050855">
    <property type="entry name" value="NDM-1-like"/>
</dbReference>
<dbReference type="EMBL" id="JASITI010000005">
    <property type="protein sequence ID" value="MDK9495218.1"/>
    <property type="molecule type" value="Genomic_DNA"/>
</dbReference>
<evidence type="ECO:0000313" key="3">
    <source>
        <dbReference type="EMBL" id="MDK9495218.1"/>
    </source>
</evidence>
<evidence type="ECO:0000313" key="4">
    <source>
        <dbReference type="Proteomes" id="UP001223390"/>
    </source>
</evidence>
<gene>
    <name evidence="3" type="ORF">QEZ40_005342</name>
</gene>
<comment type="caution">
    <text evidence="3">The sequence shown here is derived from an EMBL/GenBank/DDBJ whole genome shotgun (WGS) entry which is preliminary data.</text>
</comment>
<dbReference type="SUPFAM" id="SSF56281">
    <property type="entry name" value="Metallo-hydrolase/oxidoreductase"/>
    <property type="match status" value="1"/>
</dbReference>
<accession>A0ABT7GNQ3</accession>
<sequence length="227" mass="24459">MPLRRLHGVAQAMPQPGRHDLGQGGYECVTRPEVVVGGAGADTDPRRCLKGLSPAVAAELEGVELVDPDLVYEGGAEIDLGGRTVLLREVGPAHTRSDQIVLVDGRVLFAGDLLETRIFPIAPYFPPHDTDVDGEGSIGVLDRLAALAPRTVVPGHGEVTDASLIHDVRDYLVYVRDEALRLRERGATADETAATVDENARARRPSWERPEWTGLTARAFYDTGAPV</sequence>
<dbReference type="InterPro" id="IPR001279">
    <property type="entry name" value="Metallo-B-lactamas"/>
</dbReference>
<reference evidence="3 4" key="1">
    <citation type="submission" date="2023-05" db="EMBL/GenBank/DDBJ databases">
        <title>Sequencing and Assembly of Streptomyces sp. NP73.</title>
        <authorList>
            <person name="Konwar A.N."/>
            <person name="Saikia K."/>
            <person name="Thakur D."/>
        </authorList>
    </citation>
    <scope>NUCLEOTIDE SEQUENCE [LARGE SCALE GENOMIC DNA]</scope>
    <source>
        <strain evidence="3 4">NP73</strain>
    </source>
</reference>
<dbReference type="Gene3D" id="3.60.15.10">
    <property type="entry name" value="Ribonuclease Z/Hydroxyacylglutathione hydrolase-like"/>
    <property type="match status" value="1"/>
</dbReference>
<dbReference type="Pfam" id="PF00753">
    <property type="entry name" value="Lactamase_B"/>
    <property type="match status" value="1"/>
</dbReference>